<dbReference type="EMBL" id="JFZT01000047">
    <property type="protein sequence ID" value="EZQ03831.1"/>
    <property type="molecule type" value="Genomic_DNA"/>
</dbReference>
<dbReference type="SUPFAM" id="SSF56300">
    <property type="entry name" value="Metallo-dependent phosphatases"/>
    <property type="match status" value="1"/>
</dbReference>
<protein>
    <recommendedName>
        <fullName evidence="3">Metallophosphoesterase</fullName>
    </recommendedName>
</protein>
<dbReference type="STRING" id="1160895.CM19_08895"/>
<name>A0A031LMC5_9CREN</name>
<proteinExistence type="predicted"/>
<evidence type="ECO:0008006" key="3">
    <source>
        <dbReference type="Google" id="ProtNLM"/>
    </source>
</evidence>
<evidence type="ECO:0000313" key="1">
    <source>
        <dbReference type="EMBL" id="EZQ03831.1"/>
    </source>
</evidence>
<dbReference type="InterPro" id="IPR029052">
    <property type="entry name" value="Metallo-depent_PP-like"/>
</dbReference>
<accession>A0A031LMC5</accession>
<dbReference type="OrthoDB" id="50367at2157"/>
<dbReference type="Proteomes" id="UP000024332">
    <property type="component" value="Unassembled WGS sequence"/>
</dbReference>
<dbReference type="RefSeq" id="WP_048100007.1">
    <property type="nucleotide sequence ID" value="NZ_JFZT01000047.1"/>
</dbReference>
<evidence type="ECO:0000313" key="2">
    <source>
        <dbReference type="Proteomes" id="UP000024332"/>
    </source>
</evidence>
<reference evidence="1 2" key="1">
    <citation type="submission" date="2014-03" db="EMBL/GenBank/DDBJ databases">
        <title>Draft genome sequence of the novel thermoacidophilic archaea Acidianus copahuensis ALE1 strain, isolated from Copahue volcanic area in Neuquen Argentina.</title>
        <authorList>
            <person name="Urbieta M.S."/>
            <person name="Rascovan N."/>
            <person name="Castro C."/>
            <person name="Revale S."/>
            <person name="Giaveno M.A."/>
            <person name="Vazquez M.P."/>
            <person name="Donati E.R."/>
        </authorList>
    </citation>
    <scope>NUCLEOTIDE SEQUENCE [LARGE SCALE GENOMIC DNA]</scope>
    <source>
        <strain evidence="1 2">ALE1</strain>
    </source>
</reference>
<comment type="caution">
    <text evidence="1">The sequence shown here is derived from an EMBL/GenBank/DDBJ whole genome shotgun (WGS) entry which is preliminary data.</text>
</comment>
<gene>
    <name evidence="1" type="ORF">CM19_08895</name>
</gene>
<sequence>MKVGLVTNFPCDMDAIEYINNLKFDAVVGLGDVECPQYISNFMGILGEMESVYIMKYLKTNKRLIEGKYLNLSTDFSTGIHITHFPPEVNTSILNVKVKNDEIRSIILKNSPKIVIHGHSDRQCTYNLGKTTVISIGSFKAGYYAVYIPDKEEIILKWASH</sequence>
<dbReference type="Gene3D" id="3.60.21.10">
    <property type="match status" value="1"/>
</dbReference>
<keyword evidence="2" id="KW-1185">Reference proteome</keyword>
<dbReference type="AlphaFoldDB" id="A0A031LMC5"/>
<organism evidence="1 2">
    <name type="scientific">Candidatus Acidianus copahuensis</name>
    <dbReference type="NCBI Taxonomy" id="1160895"/>
    <lineage>
        <taxon>Archaea</taxon>
        <taxon>Thermoproteota</taxon>
        <taxon>Thermoprotei</taxon>
        <taxon>Sulfolobales</taxon>
        <taxon>Sulfolobaceae</taxon>
        <taxon>Acidianus</taxon>
    </lineage>
</organism>